<proteinExistence type="predicted"/>
<evidence type="ECO:0000313" key="2">
    <source>
        <dbReference type="EMBL" id="NYD40027.1"/>
    </source>
</evidence>
<name>A0A7Y9J8Y4_9ACTN</name>
<feature type="compositionally biased region" description="Low complexity" evidence="1">
    <location>
        <begin position="1"/>
        <end position="12"/>
    </location>
</feature>
<feature type="region of interest" description="Disordered" evidence="1">
    <location>
        <begin position="1"/>
        <end position="21"/>
    </location>
</feature>
<accession>A0A7Y9J8Y4</accession>
<gene>
    <name evidence="2" type="ORF">BJZ21_000110</name>
</gene>
<organism evidence="2 3">
    <name type="scientific">Nocardioides panaciterrulae</name>
    <dbReference type="NCBI Taxonomy" id="661492"/>
    <lineage>
        <taxon>Bacteria</taxon>
        <taxon>Bacillati</taxon>
        <taxon>Actinomycetota</taxon>
        <taxon>Actinomycetes</taxon>
        <taxon>Propionibacteriales</taxon>
        <taxon>Nocardioidaceae</taxon>
        <taxon>Nocardioides</taxon>
    </lineage>
</organism>
<dbReference type="Proteomes" id="UP000535511">
    <property type="component" value="Unassembled WGS sequence"/>
</dbReference>
<dbReference type="AlphaFoldDB" id="A0A7Y9J8Y4"/>
<comment type="caution">
    <text evidence="2">The sequence shown here is derived from an EMBL/GenBank/DDBJ whole genome shotgun (WGS) entry which is preliminary data.</text>
</comment>
<keyword evidence="3" id="KW-1185">Reference proteome</keyword>
<evidence type="ECO:0000313" key="3">
    <source>
        <dbReference type="Proteomes" id="UP000535511"/>
    </source>
</evidence>
<sequence length="152" mass="17263">MTTPSSPRRSTSVSGPQKWCSPPEAFGQLNVSKRTWLPPKGNDLVEVAKFRAAVMQHVICLRVRKAKNEETFGPDGQERLTQEQLAALDPRPDTQKRWNARLCGRANLTTADIATLMVILPGAMPSEDEVRTFIEVAEKRIEPPDWWRWPDR</sequence>
<dbReference type="RefSeq" id="WP_179661966.1">
    <property type="nucleotide sequence ID" value="NZ_JACCBG010000001.1"/>
</dbReference>
<evidence type="ECO:0000256" key="1">
    <source>
        <dbReference type="SAM" id="MobiDB-lite"/>
    </source>
</evidence>
<dbReference type="EMBL" id="JACCBG010000001">
    <property type="protein sequence ID" value="NYD40027.1"/>
    <property type="molecule type" value="Genomic_DNA"/>
</dbReference>
<reference evidence="2 3" key="1">
    <citation type="submission" date="2020-07" db="EMBL/GenBank/DDBJ databases">
        <title>Sequencing the genomes of 1000 actinobacteria strains.</title>
        <authorList>
            <person name="Klenk H.-P."/>
        </authorList>
    </citation>
    <scope>NUCLEOTIDE SEQUENCE [LARGE SCALE GENOMIC DNA]</scope>
    <source>
        <strain evidence="2 3">DSM 21350</strain>
    </source>
</reference>
<protein>
    <submittedName>
        <fullName evidence="2">Uncharacterized protein</fullName>
    </submittedName>
</protein>